<dbReference type="InterPro" id="IPR050216">
    <property type="entry name" value="LRR_domain-containing"/>
</dbReference>
<dbReference type="GO" id="GO:0005737">
    <property type="term" value="C:cytoplasm"/>
    <property type="evidence" value="ECO:0007669"/>
    <property type="project" value="TreeGrafter"/>
</dbReference>
<keyword evidence="4" id="KW-1185">Reference proteome</keyword>
<feature type="non-terminal residue" evidence="3">
    <location>
        <position position="313"/>
    </location>
</feature>
<evidence type="ECO:0000256" key="1">
    <source>
        <dbReference type="ARBA" id="ARBA00022614"/>
    </source>
</evidence>
<evidence type="ECO:0000313" key="4">
    <source>
        <dbReference type="Proteomes" id="UP001432027"/>
    </source>
</evidence>
<evidence type="ECO:0000313" key="3">
    <source>
        <dbReference type="EMBL" id="GMS84749.1"/>
    </source>
</evidence>
<organism evidence="3 4">
    <name type="scientific">Pristionchus entomophagus</name>
    <dbReference type="NCBI Taxonomy" id="358040"/>
    <lineage>
        <taxon>Eukaryota</taxon>
        <taxon>Metazoa</taxon>
        <taxon>Ecdysozoa</taxon>
        <taxon>Nematoda</taxon>
        <taxon>Chromadorea</taxon>
        <taxon>Rhabditida</taxon>
        <taxon>Rhabditina</taxon>
        <taxon>Diplogasteromorpha</taxon>
        <taxon>Diplogasteroidea</taxon>
        <taxon>Neodiplogasteridae</taxon>
        <taxon>Pristionchus</taxon>
    </lineage>
</organism>
<dbReference type="InterPro" id="IPR003591">
    <property type="entry name" value="Leu-rich_rpt_typical-subtyp"/>
</dbReference>
<dbReference type="PANTHER" id="PTHR48051:SF46">
    <property type="entry name" value="LEUCINE RICH REPEAT-CONTAINING DOMAIN PROTEIN"/>
    <property type="match status" value="1"/>
</dbReference>
<protein>
    <submittedName>
        <fullName evidence="3">Uncharacterized protein</fullName>
    </submittedName>
</protein>
<keyword evidence="1" id="KW-0433">Leucine-rich repeat</keyword>
<gene>
    <name evidence="3" type="ORF">PENTCL1PPCAC_6924</name>
</gene>
<sequence length="313" mass="35390">MRTSKPCLSVSTANGVSRNMMLSGKQRAQELNALQSVILWMAKPDVLRIFLGQLDEVLDGRGVGTLKEITKDKKSDLKGPVKIVVTSRNEYRKSFENVPSATLKTLILSGIGLKKVDTRWFSCSLLTSLHLSKNQMNSITDLVKMRLIGRLVNLQVLNMSHNGLMRLPIEMMASFPPSLLHLDLSFNLFRSIPSFSYMPSLTILNMANNRLEILPHDLRNRRSVSFNFDNNQIKFLPCMSSNVRQTFSITGNSLNESVSSVDLSLMKCPSRLQWAMQSIKINRIRVEESIKARFWEEEGIDFCDYCAIPLAAD</sequence>
<dbReference type="Proteomes" id="UP001432027">
    <property type="component" value="Unassembled WGS sequence"/>
</dbReference>
<dbReference type="AlphaFoldDB" id="A0AAV5STP4"/>
<dbReference type="SUPFAM" id="SSF52058">
    <property type="entry name" value="L domain-like"/>
    <property type="match status" value="1"/>
</dbReference>
<comment type="caution">
    <text evidence="3">The sequence shown here is derived from an EMBL/GenBank/DDBJ whole genome shotgun (WGS) entry which is preliminary data.</text>
</comment>
<dbReference type="InterPro" id="IPR032675">
    <property type="entry name" value="LRR_dom_sf"/>
</dbReference>
<dbReference type="PANTHER" id="PTHR48051">
    <property type="match status" value="1"/>
</dbReference>
<dbReference type="EMBL" id="BTSX01000002">
    <property type="protein sequence ID" value="GMS84749.1"/>
    <property type="molecule type" value="Genomic_DNA"/>
</dbReference>
<dbReference type="Gene3D" id="3.80.10.10">
    <property type="entry name" value="Ribonuclease Inhibitor"/>
    <property type="match status" value="1"/>
</dbReference>
<evidence type="ECO:0000256" key="2">
    <source>
        <dbReference type="ARBA" id="ARBA00022737"/>
    </source>
</evidence>
<reference evidence="3" key="1">
    <citation type="submission" date="2023-10" db="EMBL/GenBank/DDBJ databases">
        <title>Genome assembly of Pristionchus species.</title>
        <authorList>
            <person name="Yoshida K."/>
            <person name="Sommer R.J."/>
        </authorList>
    </citation>
    <scope>NUCLEOTIDE SEQUENCE</scope>
    <source>
        <strain evidence="3">RS0144</strain>
    </source>
</reference>
<keyword evidence="2" id="KW-0677">Repeat</keyword>
<name>A0AAV5STP4_9BILA</name>
<dbReference type="InterPro" id="IPR001611">
    <property type="entry name" value="Leu-rich_rpt"/>
</dbReference>
<dbReference type="SMART" id="SM00369">
    <property type="entry name" value="LRR_TYP"/>
    <property type="match status" value="3"/>
</dbReference>
<dbReference type="PROSITE" id="PS51450">
    <property type="entry name" value="LRR"/>
    <property type="match status" value="2"/>
</dbReference>
<dbReference type="Pfam" id="PF13855">
    <property type="entry name" value="LRR_8"/>
    <property type="match status" value="1"/>
</dbReference>
<proteinExistence type="predicted"/>
<accession>A0AAV5STP4</accession>